<dbReference type="PANTHER" id="PTHR35546">
    <property type="entry name" value="F-BOX PROTEIN INTERACTION DOMAIN PROTEIN-RELATED"/>
    <property type="match status" value="1"/>
</dbReference>
<reference evidence="4" key="2">
    <citation type="submission" date="2025-08" db="UniProtKB">
        <authorList>
            <consortium name="RefSeq"/>
        </authorList>
    </citation>
    <scope>IDENTIFICATION</scope>
    <source>
        <tissue evidence="4">Leaves</tissue>
    </source>
</reference>
<dbReference type="Pfam" id="PF00646">
    <property type="entry name" value="F-box"/>
    <property type="match status" value="1"/>
</dbReference>
<feature type="domain" description="F-box protein At3g26010-like beta-propeller" evidence="2">
    <location>
        <begin position="112"/>
        <end position="381"/>
    </location>
</feature>
<dbReference type="PANTHER" id="PTHR35546:SF70">
    <property type="entry name" value="F-BOX PROTEIN INTERACTION DOMAIN PROTEIN"/>
    <property type="match status" value="1"/>
</dbReference>
<dbReference type="CDD" id="cd22157">
    <property type="entry name" value="F-box_AtFBW1-like"/>
    <property type="match status" value="1"/>
</dbReference>
<proteinExistence type="predicted"/>
<gene>
    <name evidence="4" type="primary">LOC113740985</name>
</gene>
<name>A0ABM4U6E4_COFAR</name>
<keyword evidence="3" id="KW-1185">Reference proteome</keyword>
<dbReference type="GeneID" id="113740985"/>
<dbReference type="Proteomes" id="UP001652660">
    <property type="component" value="Chromosome 1c"/>
</dbReference>
<dbReference type="InterPro" id="IPR036047">
    <property type="entry name" value="F-box-like_dom_sf"/>
</dbReference>
<evidence type="ECO:0000313" key="4">
    <source>
        <dbReference type="RefSeq" id="XP_071902856.1"/>
    </source>
</evidence>
<reference evidence="3" key="1">
    <citation type="journal article" date="2025" name="Foods">
        <title>Unveiling the Microbial Signatures of Arabica Coffee Cherries: Insights into Ripeness Specific Diversity, Functional Traits, and Implications for Quality and Safety.</title>
        <authorList>
            <consortium name="RefSeq"/>
            <person name="Tenea G.N."/>
            <person name="Cifuentes V."/>
            <person name="Reyes P."/>
            <person name="Cevallos-Vallejos M."/>
        </authorList>
    </citation>
    <scope>NUCLEOTIDE SEQUENCE [LARGE SCALE GENOMIC DNA]</scope>
</reference>
<evidence type="ECO:0000313" key="3">
    <source>
        <dbReference type="Proteomes" id="UP001652660"/>
    </source>
</evidence>
<organism evidence="3 4">
    <name type="scientific">Coffea arabica</name>
    <name type="common">Arabian coffee</name>
    <dbReference type="NCBI Taxonomy" id="13443"/>
    <lineage>
        <taxon>Eukaryota</taxon>
        <taxon>Viridiplantae</taxon>
        <taxon>Streptophyta</taxon>
        <taxon>Embryophyta</taxon>
        <taxon>Tracheophyta</taxon>
        <taxon>Spermatophyta</taxon>
        <taxon>Magnoliopsida</taxon>
        <taxon>eudicotyledons</taxon>
        <taxon>Gunneridae</taxon>
        <taxon>Pentapetalae</taxon>
        <taxon>asterids</taxon>
        <taxon>lamiids</taxon>
        <taxon>Gentianales</taxon>
        <taxon>Rubiaceae</taxon>
        <taxon>Ixoroideae</taxon>
        <taxon>Gardenieae complex</taxon>
        <taxon>Bertiereae - Coffeeae clade</taxon>
        <taxon>Coffeeae</taxon>
        <taxon>Coffea</taxon>
    </lineage>
</organism>
<dbReference type="InterPro" id="IPR055290">
    <property type="entry name" value="At3g26010-like"/>
</dbReference>
<evidence type="ECO:0000259" key="1">
    <source>
        <dbReference type="Pfam" id="PF00646"/>
    </source>
</evidence>
<sequence>MTHNMWFKDGCMPDWFLIEVLCRVPIKSVFRFKSVSKQWLSLISHPSFARFYISQASALPVQCQQWAFLFKRMHVEGSTISHFADQHTKPLANMYSCNPTSPDFHILPLPDSQEAKGQTCFIRAIHNGFLLYGWFQYKPYLYNHIVEYYICNPVTKQWFALPAPKHLFKQVNVGFVTQVEAGILRSYKVVLVHCCPQKRGFLEFEIFSSESGIWEDFVVNSGCAIRISCHHKPIFFEENLHWSDSELGIIAYDPYNNPNEFRIIEFPTDADGEYSMSRYGFNSSMYGVHQGYLKYFEVSRRHQQGFSDFKIWVLEDYNSNKWFLQHTVRNEEIIVDDSLHLRMLTAIPVAFQPYDADIVYLGWNNNLVTFNIQTRRLKSLGFPNNPKEIYQISGEACWSCFLFVLPIWPVRIPLSLSAGADSL</sequence>
<accession>A0ABM4U6E4</accession>
<dbReference type="InterPro" id="IPR056592">
    <property type="entry name" value="Beta-prop_At3g26010-like"/>
</dbReference>
<protein>
    <submittedName>
        <fullName evidence="4">F-box/kelch-repeat protein At1g15680</fullName>
    </submittedName>
</protein>
<feature type="domain" description="F-box" evidence="1">
    <location>
        <begin position="17"/>
        <end position="48"/>
    </location>
</feature>
<dbReference type="InterPro" id="IPR001810">
    <property type="entry name" value="F-box_dom"/>
</dbReference>
<evidence type="ECO:0000259" key="2">
    <source>
        <dbReference type="Pfam" id="PF24750"/>
    </source>
</evidence>
<dbReference type="SUPFAM" id="SSF81383">
    <property type="entry name" value="F-box domain"/>
    <property type="match status" value="1"/>
</dbReference>
<dbReference type="RefSeq" id="XP_071902856.1">
    <property type="nucleotide sequence ID" value="XM_072046755.1"/>
</dbReference>
<dbReference type="Pfam" id="PF24750">
    <property type="entry name" value="b-prop_At3g26010-like"/>
    <property type="match status" value="1"/>
</dbReference>